<name>A0AAD6S698_9AGAR</name>
<sequence>MPTEQDSLILSVFPPEITQKVFRHCLLPQYGPAGPPRPLSHRWSPSPREAPLLFTQICRQWRDTCLNAPDLWTSIDFDENQSIEYLLTSLSRAGNGIPLSLRIRASGSTAALVMDMIIPSIHRWQRIHLILPAAELVHLHMHHFPILEQLTLCVFEEESCMTNPTVIQYGPLLSYADARTFPTLHFAGHLHLLTTLRIHALDTNQTMATLRQCPNLLDLTCDYRDPYPYSFLLEPPEPLELPSLCVLKVTDDQMLPFLATPNLERLHLQYTSRNENVMEIPEDALGSFLTRSGCDLLFLSINTKEMPYFTLNRLRPANSVRHLSVTVANSWDFMDLMGDIISLPSVLPRLVHLEVRDPAAVLNMSMEQYDAMLKMLPMRTVLEKVEFFFGRRSVGGPRKPPAAIMKELRRLAEKKGLQVRITARSRLTSSYVDVSLFDNFDENAVEYTYIPTFEA</sequence>
<proteinExistence type="predicted"/>
<gene>
    <name evidence="1" type="ORF">C8F04DRAFT_1315356</name>
</gene>
<evidence type="ECO:0008006" key="3">
    <source>
        <dbReference type="Google" id="ProtNLM"/>
    </source>
</evidence>
<protein>
    <recommendedName>
        <fullName evidence="3">F-box domain-containing protein</fullName>
    </recommendedName>
</protein>
<reference evidence="1" key="1">
    <citation type="submission" date="2023-03" db="EMBL/GenBank/DDBJ databases">
        <title>Massive genome expansion in bonnet fungi (Mycena s.s.) driven by repeated elements and novel gene families across ecological guilds.</title>
        <authorList>
            <consortium name="Lawrence Berkeley National Laboratory"/>
            <person name="Harder C.B."/>
            <person name="Miyauchi S."/>
            <person name="Viragh M."/>
            <person name="Kuo A."/>
            <person name="Thoen E."/>
            <person name="Andreopoulos B."/>
            <person name="Lu D."/>
            <person name="Skrede I."/>
            <person name="Drula E."/>
            <person name="Henrissat B."/>
            <person name="Morin E."/>
            <person name="Kohler A."/>
            <person name="Barry K."/>
            <person name="LaButti K."/>
            <person name="Morin E."/>
            <person name="Salamov A."/>
            <person name="Lipzen A."/>
            <person name="Mereny Z."/>
            <person name="Hegedus B."/>
            <person name="Baldrian P."/>
            <person name="Stursova M."/>
            <person name="Weitz H."/>
            <person name="Taylor A."/>
            <person name="Grigoriev I.V."/>
            <person name="Nagy L.G."/>
            <person name="Martin F."/>
            <person name="Kauserud H."/>
        </authorList>
    </citation>
    <scope>NUCLEOTIDE SEQUENCE</scope>
    <source>
        <strain evidence="1">CBHHK200</strain>
    </source>
</reference>
<dbReference type="EMBL" id="JARJCM010000240">
    <property type="protein sequence ID" value="KAJ7021183.1"/>
    <property type="molecule type" value="Genomic_DNA"/>
</dbReference>
<comment type="caution">
    <text evidence="1">The sequence shown here is derived from an EMBL/GenBank/DDBJ whole genome shotgun (WGS) entry which is preliminary data.</text>
</comment>
<evidence type="ECO:0000313" key="2">
    <source>
        <dbReference type="Proteomes" id="UP001218188"/>
    </source>
</evidence>
<dbReference type="AlphaFoldDB" id="A0AAD6S698"/>
<keyword evidence="2" id="KW-1185">Reference proteome</keyword>
<dbReference type="Proteomes" id="UP001218188">
    <property type="component" value="Unassembled WGS sequence"/>
</dbReference>
<organism evidence="1 2">
    <name type="scientific">Mycena alexandri</name>
    <dbReference type="NCBI Taxonomy" id="1745969"/>
    <lineage>
        <taxon>Eukaryota</taxon>
        <taxon>Fungi</taxon>
        <taxon>Dikarya</taxon>
        <taxon>Basidiomycota</taxon>
        <taxon>Agaricomycotina</taxon>
        <taxon>Agaricomycetes</taxon>
        <taxon>Agaricomycetidae</taxon>
        <taxon>Agaricales</taxon>
        <taxon>Marasmiineae</taxon>
        <taxon>Mycenaceae</taxon>
        <taxon>Mycena</taxon>
    </lineage>
</organism>
<evidence type="ECO:0000313" key="1">
    <source>
        <dbReference type="EMBL" id="KAJ7021183.1"/>
    </source>
</evidence>
<accession>A0AAD6S698</accession>